<sequence>MPNSVDCDFLNAPAHPPCNNRISASSRSRDGASIRNIGSISNIGARNRGARNCDQVIHTVYVKYFEMERYLGNINYNMDYLNPVLNHPTKIEHGKIKILILDAPTNDLLPLYIKEMKNYNVTDLVRTCERTYNDGEITSAGINVHELIFPDGDAPTVDIVSNWLTIVNNVIKNNRAVAVHCVAGLGRAPVLASIVLIEFGMDPIDAIVFIRDRRKGAINKRQLQFLKAYKKKKKKKNCLRKCHFM</sequence>
<evidence type="ECO:0000313" key="3">
    <source>
        <dbReference type="EMBL" id="KMZ80584.1"/>
    </source>
</evidence>
<accession>A0A0J9SCB7</accession>
<dbReference type="PANTHER" id="PTHR23339">
    <property type="entry name" value="TYROSINE SPECIFIC PROTEIN PHOSPHATASE AND DUAL SPECIFICITY PROTEIN PHOSPHATASE"/>
    <property type="match status" value="1"/>
</dbReference>
<dbReference type="CDD" id="cd14500">
    <property type="entry name" value="PTP-IVa"/>
    <property type="match status" value="1"/>
</dbReference>
<dbReference type="FunFam" id="3.90.190.10:FF:000078">
    <property type="entry name" value="Protein tyrosine phosphatase, putative"/>
    <property type="match status" value="1"/>
</dbReference>
<reference evidence="3 4" key="1">
    <citation type="submission" date="2011-08" db="EMBL/GenBank/DDBJ databases">
        <title>The Genome Sequence of Plasmodium vivax India VII.</title>
        <authorList>
            <consortium name="The Broad Institute Genome Sequencing Platform"/>
            <consortium name="The Broad Institute Genome Sequencing Center for Infectious Disease"/>
            <person name="Neafsey D."/>
            <person name="Carlton J."/>
            <person name="Barnwell J."/>
            <person name="Collins W."/>
            <person name="Escalante A."/>
            <person name="Mullikin J."/>
            <person name="Saul A."/>
            <person name="Guigo R."/>
            <person name="Camara F."/>
            <person name="Young S.K."/>
            <person name="Zeng Q."/>
            <person name="Gargeya S."/>
            <person name="Fitzgerald M."/>
            <person name="Haas B."/>
            <person name="Abouelleil A."/>
            <person name="Alvarado L."/>
            <person name="Arachchi H.M."/>
            <person name="Berlin A."/>
            <person name="Brown A."/>
            <person name="Chapman S.B."/>
            <person name="Chen Z."/>
            <person name="Dunbar C."/>
            <person name="Freedman E."/>
            <person name="Gearin G."/>
            <person name="Gellesch M."/>
            <person name="Goldberg J."/>
            <person name="Griggs A."/>
            <person name="Gujja S."/>
            <person name="Heiman D."/>
            <person name="Howarth C."/>
            <person name="Larson L."/>
            <person name="Lui A."/>
            <person name="MacDonald P.J.P."/>
            <person name="Montmayeur A."/>
            <person name="Murphy C."/>
            <person name="Neiman D."/>
            <person name="Pearson M."/>
            <person name="Priest M."/>
            <person name="Roberts A."/>
            <person name="Saif S."/>
            <person name="Shea T."/>
            <person name="Shenoy N."/>
            <person name="Sisk P."/>
            <person name="Stolte C."/>
            <person name="Sykes S."/>
            <person name="Wortman J."/>
            <person name="Nusbaum C."/>
            <person name="Birren B."/>
        </authorList>
    </citation>
    <scope>NUCLEOTIDE SEQUENCE [LARGE SCALE GENOMIC DNA]</scope>
    <source>
        <strain evidence="3 4">India VII</strain>
    </source>
</reference>
<evidence type="ECO:0000259" key="1">
    <source>
        <dbReference type="PROSITE" id="PS50054"/>
    </source>
</evidence>
<feature type="domain" description="Tyrosine-protein phosphatase" evidence="1">
    <location>
        <begin position="87"/>
        <end position="238"/>
    </location>
</feature>
<dbReference type="InterPro" id="IPR000387">
    <property type="entry name" value="Tyr_Pase_dom"/>
</dbReference>
<dbReference type="SUPFAM" id="SSF52799">
    <property type="entry name" value="(Phosphotyrosine protein) phosphatases II"/>
    <property type="match status" value="1"/>
</dbReference>
<dbReference type="Gene3D" id="3.90.190.10">
    <property type="entry name" value="Protein tyrosine phosphatase superfamily"/>
    <property type="match status" value="1"/>
</dbReference>
<dbReference type="OrthoDB" id="5632at2759"/>
<dbReference type="Proteomes" id="UP000053562">
    <property type="component" value="Unassembled WGS sequence"/>
</dbReference>
<gene>
    <name evidence="3" type="ORF">PVIIG_04369</name>
</gene>
<dbReference type="InterPro" id="IPR020422">
    <property type="entry name" value="TYR_PHOSPHATASE_DUAL_dom"/>
</dbReference>
<name>A0A0J9SCB7_PLAVI</name>
<dbReference type="PROSITE" id="PS50054">
    <property type="entry name" value="TYR_PHOSPHATASE_DUAL"/>
    <property type="match status" value="1"/>
</dbReference>
<dbReference type="InterPro" id="IPR029021">
    <property type="entry name" value="Prot-tyrosine_phosphatase-like"/>
</dbReference>
<dbReference type="InterPro" id="IPR050561">
    <property type="entry name" value="PTP"/>
</dbReference>
<dbReference type="Pfam" id="PF22785">
    <property type="entry name" value="Tc-R-P"/>
    <property type="match status" value="1"/>
</dbReference>
<dbReference type="AlphaFoldDB" id="A0A0J9SCB7"/>
<evidence type="ECO:0000313" key="4">
    <source>
        <dbReference type="Proteomes" id="UP000053562"/>
    </source>
</evidence>
<dbReference type="EMBL" id="KQ234276">
    <property type="protein sequence ID" value="KMZ80584.1"/>
    <property type="molecule type" value="Genomic_DNA"/>
</dbReference>
<proteinExistence type="predicted"/>
<dbReference type="PROSITE" id="PS50056">
    <property type="entry name" value="TYR_PHOSPHATASE_2"/>
    <property type="match status" value="1"/>
</dbReference>
<organism evidence="3 4">
    <name type="scientific">Plasmodium vivax India VII</name>
    <dbReference type="NCBI Taxonomy" id="1077284"/>
    <lineage>
        <taxon>Eukaryota</taxon>
        <taxon>Sar</taxon>
        <taxon>Alveolata</taxon>
        <taxon>Apicomplexa</taxon>
        <taxon>Aconoidasida</taxon>
        <taxon>Haemosporida</taxon>
        <taxon>Plasmodiidae</taxon>
        <taxon>Plasmodium</taxon>
        <taxon>Plasmodium (Plasmodium)</taxon>
    </lineage>
</organism>
<evidence type="ECO:0000259" key="2">
    <source>
        <dbReference type="PROSITE" id="PS50056"/>
    </source>
</evidence>
<protein>
    <submittedName>
        <fullName evidence="3">Protein tyrosine phosphatase</fullName>
    </submittedName>
</protein>
<feature type="domain" description="Tyrosine specific protein phosphatases" evidence="2">
    <location>
        <begin position="161"/>
        <end position="225"/>
    </location>
</feature>